<feature type="compositionally biased region" description="Polar residues" evidence="1">
    <location>
        <begin position="1"/>
        <end position="10"/>
    </location>
</feature>
<reference evidence="2" key="1">
    <citation type="submission" date="2015-06" db="UniProtKB">
        <authorList>
            <consortium name="EnsemblPlants"/>
        </authorList>
    </citation>
    <scope>IDENTIFICATION</scope>
</reference>
<feature type="region of interest" description="Disordered" evidence="1">
    <location>
        <begin position="1"/>
        <end position="25"/>
    </location>
</feature>
<sequence>MGEGWIQQTPWERAGEKKRHGREAITWKKNTSSHLGITTRSSQRQIAGGSKQRAITGEDLLSMSLEDLILNTWQEMHEDDSTGEEVAAEANPWEAALFENMNIQHE</sequence>
<evidence type="ECO:0000313" key="2">
    <source>
        <dbReference type="EnsemblPlants" id="EMT02629"/>
    </source>
</evidence>
<name>R7W069_AEGTA</name>
<organism evidence="2">
    <name type="scientific">Aegilops tauschii</name>
    <name type="common">Tausch's goatgrass</name>
    <name type="synonym">Aegilops squarrosa</name>
    <dbReference type="NCBI Taxonomy" id="37682"/>
    <lineage>
        <taxon>Eukaryota</taxon>
        <taxon>Viridiplantae</taxon>
        <taxon>Streptophyta</taxon>
        <taxon>Embryophyta</taxon>
        <taxon>Tracheophyta</taxon>
        <taxon>Spermatophyta</taxon>
        <taxon>Magnoliopsida</taxon>
        <taxon>Liliopsida</taxon>
        <taxon>Poales</taxon>
        <taxon>Poaceae</taxon>
        <taxon>BOP clade</taxon>
        <taxon>Pooideae</taxon>
        <taxon>Triticodae</taxon>
        <taxon>Triticeae</taxon>
        <taxon>Triticinae</taxon>
        <taxon>Aegilops</taxon>
    </lineage>
</organism>
<dbReference type="AlphaFoldDB" id="R7W069"/>
<dbReference type="EnsemblPlants" id="EMT02629">
    <property type="protein sequence ID" value="EMT02629"/>
    <property type="gene ID" value="F775_06026"/>
</dbReference>
<protein>
    <submittedName>
        <fullName evidence="2">Uncharacterized protein</fullName>
    </submittedName>
</protein>
<accession>R7W069</accession>
<evidence type="ECO:0000256" key="1">
    <source>
        <dbReference type="SAM" id="MobiDB-lite"/>
    </source>
</evidence>
<proteinExistence type="predicted"/>